<accession>A0A537JNQ3</accession>
<keyword evidence="1" id="KW-0472">Membrane</keyword>
<dbReference type="InterPro" id="IPR012902">
    <property type="entry name" value="N_methyl_site"/>
</dbReference>
<name>A0A537JNQ3_9BACT</name>
<gene>
    <name evidence="2" type="ORF">E6H03_00895</name>
</gene>
<proteinExistence type="predicted"/>
<reference evidence="2 3" key="1">
    <citation type="journal article" date="2019" name="Nat. Microbiol.">
        <title>Mediterranean grassland soil C-N compound turnover is dependent on rainfall and depth, and is mediated by genomically divergent microorganisms.</title>
        <authorList>
            <person name="Diamond S."/>
            <person name="Andeer P.F."/>
            <person name="Li Z."/>
            <person name="Crits-Christoph A."/>
            <person name="Burstein D."/>
            <person name="Anantharaman K."/>
            <person name="Lane K.R."/>
            <person name="Thomas B.C."/>
            <person name="Pan C."/>
            <person name="Northen T.R."/>
            <person name="Banfield J.F."/>
        </authorList>
    </citation>
    <scope>NUCLEOTIDE SEQUENCE [LARGE SCALE GENOMIC DNA]</scope>
    <source>
        <strain evidence="2">NP_6</strain>
    </source>
</reference>
<sequence length="92" mass="10655">MNTIRARRHLVQTLRGPIPPARRDGGFTFVELLVGMALFAGVSVFLLQWSRSRPARTRTPWSVLRTSPEWPCRCPRRTRGSQTPRPITCRRR</sequence>
<dbReference type="Proteomes" id="UP000318093">
    <property type="component" value="Unassembled WGS sequence"/>
</dbReference>
<dbReference type="NCBIfam" id="TIGR02532">
    <property type="entry name" value="IV_pilin_GFxxxE"/>
    <property type="match status" value="1"/>
</dbReference>
<protein>
    <submittedName>
        <fullName evidence="2">Prepilin-type N-terminal cleavage/methylation domain-containing protein</fullName>
    </submittedName>
</protein>
<dbReference type="EMBL" id="VBAN01000027">
    <property type="protein sequence ID" value="TMI85181.1"/>
    <property type="molecule type" value="Genomic_DNA"/>
</dbReference>
<evidence type="ECO:0000313" key="2">
    <source>
        <dbReference type="EMBL" id="TMI85181.1"/>
    </source>
</evidence>
<keyword evidence="1" id="KW-0812">Transmembrane</keyword>
<evidence type="ECO:0000313" key="3">
    <source>
        <dbReference type="Proteomes" id="UP000318093"/>
    </source>
</evidence>
<evidence type="ECO:0000256" key="1">
    <source>
        <dbReference type="SAM" id="Phobius"/>
    </source>
</evidence>
<organism evidence="2 3">
    <name type="scientific">Candidatus Segetimicrobium genomatis</name>
    <dbReference type="NCBI Taxonomy" id="2569760"/>
    <lineage>
        <taxon>Bacteria</taxon>
        <taxon>Bacillati</taxon>
        <taxon>Candidatus Sysuimicrobiota</taxon>
        <taxon>Candidatus Sysuimicrobiia</taxon>
        <taxon>Candidatus Sysuimicrobiales</taxon>
        <taxon>Candidatus Segetimicrobiaceae</taxon>
        <taxon>Candidatus Segetimicrobium</taxon>
    </lineage>
</organism>
<feature type="transmembrane region" description="Helical" evidence="1">
    <location>
        <begin position="27"/>
        <end position="49"/>
    </location>
</feature>
<comment type="caution">
    <text evidence="2">The sequence shown here is derived from an EMBL/GenBank/DDBJ whole genome shotgun (WGS) entry which is preliminary data.</text>
</comment>
<dbReference type="AlphaFoldDB" id="A0A537JNQ3"/>
<keyword evidence="1" id="KW-1133">Transmembrane helix</keyword>
<dbReference type="Pfam" id="PF07963">
    <property type="entry name" value="N_methyl"/>
    <property type="match status" value="1"/>
</dbReference>